<organism evidence="1 2">
    <name type="scientific">Actinoplanes ianthinogenes</name>
    <dbReference type="NCBI Taxonomy" id="122358"/>
    <lineage>
        <taxon>Bacteria</taxon>
        <taxon>Bacillati</taxon>
        <taxon>Actinomycetota</taxon>
        <taxon>Actinomycetes</taxon>
        <taxon>Micromonosporales</taxon>
        <taxon>Micromonosporaceae</taxon>
        <taxon>Actinoplanes</taxon>
    </lineage>
</organism>
<reference evidence="1 2" key="1">
    <citation type="submission" date="2020-08" db="EMBL/GenBank/DDBJ databases">
        <title>Whole genome shotgun sequence of Actinoplanes ianthinogenes NBRC 13996.</title>
        <authorList>
            <person name="Komaki H."/>
            <person name="Tamura T."/>
        </authorList>
    </citation>
    <scope>NUCLEOTIDE SEQUENCE [LARGE SCALE GENOMIC DNA]</scope>
    <source>
        <strain evidence="1 2">NBRC 13996</strain>
    </source>
</reference>
<dbReference type="SUPFAM" id="SSF48371">
    <property type="entry name" value="ARM repeat"/>
    <property type="match status" value="1"/>
</dbReference>
<gene>
    <name evidence="1" type="ORF">Aiant_81600</name>
</gene>
<sequence length="295" mass="32836">MITARLGRVTGQPPLELLLRLALREIQDDDGVMALPSLAALHRRPTRQLFDRAAALATDGDPEHRELGVRILRELGDEQPDGRRPFREPTVALLRSRLRDETDPSVTYWIVSALGYHRDRESLPQVVALAAHPDDRVRFHVAANLPGLVDPDRVQPEAAEALLRLCHDEDPETRYYALYAATREIPGLDVEAVTRLTEQLVDDPDTQISAMAAAHHEAIREVRNRLGDALPPGTHDHLIGPVLVNLACAGETADAQWLDEELRRRLGPEAAGLPTARLAAELAAWWADRESRVWS</sequence>
<proteinExistence type="predicted"/>
<evidence type="ECO:0000313" key="1">
    <source>
        <dbReference type="EMBL" id="BCJ47503.1"/>
    </source>
</evidence>
<accession>A0ABM7M7C2</accession>
<evidence type="ECO:0000313" key="2">
    <source>
        <dbReference type="Proteomes" id="UP000676967"/>
    </source>
</evidence>
<dbReference type="EMBL" id="AP023356">
    <property type="protein sequence ID" value="BCJ47503.1"/>
    <property type="molecule type" value="Genomic_DNA"/>
</dbReference>
<keyword evidence="2" id="KW-1185">Reference proteome</keyword>
<dbReference type="InterPro" id="IPR016024">
    <property type="entry name" value="ARM-type_fold"/>
</dbReference>
<name>A0ABM7M7C2_9ACTN</name>
<evidence type="ECO:0008006" key="3">
    <source>
        <dbReference type="Google" id="ProtNLM"/>
    </source>
</evidence>
<protein>
    <recommendedName>
        <fullName evidence="3">HEAT repeat protein</fullName>
    </recommendedName>
</protein>
<dbReference type="Gene3D" id="1.25.10.10">
    <property type="entry name" value="Leucine-rich Repeat Variant"/>
    <property type="match status" value="1"/>
</dbReference>
<dbReference type="InterPro" id="IPR011989">
    <property type="entry name" value="ARM-like"/>
</dbReference>
<dbReference type="Proteomes" id="UP000676967">
    <property type="component" value="Chromosome"/>
</dbReference>
<dbReference type="Pfam" id="PF13646">
    <property type="entry name" value="HEAT_2"/>
    <property type="match status" value="1"/>
</dbReference>